<accession>A0A2N7VVS7</accession>
<organism evidence="1 2">
    <name type="scientific">Trinickia dabaoshanensis</name>
    <dbReference type="NCBI Taxonomy" id="564714"/>
    <lineage>
        <taxon>Bacteria</taxon>
        <taxon>Pseudomonadati</taxon>
        <taxon>Pseudomonadota</taxon>
        <taxon>Betaproteobacteria</taxon>
        <taxon>Burkholderiales</taxon>
        <taxon>Burkholderiaceae</taxon>
        <taxon>Trinickia</taxon>
    </lineage>
</organism>
<evidence type="ECO:0000313" key="2">
    <source>
        <dbReference type="Proteomes" id="UP000235616"/>
    </source>
</evidence>
<reference evidence="1 2" key="1">
    <citation type="submission" date="2018-01" db="EMBL/GenBank/DDBJ databases">
        <title>Whole genome analyses suggest that Burkholderia sensu lato contains two further novel genera in the rhizoxinica-symbiotica group Mycetohabitans gen. nov., and Trinickia gen. nov.: implications for the evolution of diazotrophy and nodulation in the Burkholderiaceae.</title>
        <authorList>
            <person name="Estrada-de los Santos P."/>
            <person name="Palmer M."/>
            <person name="Chavez-Ramirez B."/>
            <person name="Beukes C."/>
            <person name="Steenkamp E.T."/>
            <person name="Hirsch A.M."/>
            <person name="Manyaka P."/>
            <person name="Maluk M."/>
            <person name="Lafos M."/>
            <person name="Crook M."/>
            <person name="Gross E."/>
            <person name="Simon M.F."/>
            <person name="Bueno dos Reis Junior F."/>
            <person name="Poole P.S."/>
            <person name="Venter S.N."/>
            <person name="James E.K."/>
        </authorList>
    </citation>
    <scope>NUCLEOTIDE SEQUENCE [LARGE SCALE GENOMIC DNA]</scope>
    <source>
        <strain evidence="1 2">GIMN1.004</strain>
    </source>
</reference>
<dbReference type="AlphaFoldDB" id="A0A2N7VVS7"/>
<protein>
    <submittedName>
        <fullName evidence="1">Uncharacterized protein</fullName>
    </submittedName>
</protein>
<name>A0A2N7VVS7_9BURK</name>
<comment type="caution">
    <text evidence="1">The sequence shown here is derived from an EMBL/GenBank/DDBJ whole genome shotgun (WGS) entry which is preliminary data.</text>
</comment>
<sequence>MVLAGSVLGVSALIGPVGVPPGFVVGEEHVIAPVGVAFQYAVELSYQQCFMYPYAGSVGDAMPLTHATPFLNGPWMLSFWLGEVVPKTTFAEPSNEQVPCSDAHDV</sequence>
<proteinExistence type="predicted"/>
<evidence type="ECO:0000313" key="1">
    <source>
        <dbReference type="EMBL" id="PMS21249.1"/>
    </source>
</evidence>
<keyword evidence="2" id="KW-1185">Reference proteome</keyword>
<gene>
    <name evidence="1" type="ORF">C0Z18_08785</name>
</gene>
<dbReference type="Proteomes" id="UP000235616">
    <property type="component" value="Unassembled WGS sequence"/>
</dbReference>
<dbReference type="EMBL" id="PNYA01000006">
    <property type="protein sequence ID" value="PMS21249.1"/>
    <property type="molecule type" value="Genomic_DNA"/>
</dbReference>